<feature type="domain" description="DUF11" evidence="4">
    <location>
        <begin position="868"/>
        <end position="983"/>
    </location>
</feature>
<comment type="caution">
    <text evidence="6">The sequence shown here is derived from an EMBL/GenBank/DDBJ whole genome shotgun (WGS) entry which is preliminary data.</text>
</comment>
<dbReference type="PANTHER" id="PTHR34819:SF3">
    <property type="entry name" value="CELL SURFACE PROTEIN"/>
    <property type="match status" value="1"/>
</dbReference>
<dbReference type="Proteomes" id="UP000231322">
    <property type="component" value="Unassembled WGS sequence"/>
</dbReference>
<dbReference type="AlphaFoldDB" id="A0A2G7HLI5"/>
<evidence type="ECO:0000256" key="1">
    <source>
        <dbReference type="ARBA" id="ARBA00004613"/>
    </source>
</evidence>
<evidence type="ECO:0000259" key="5">
    <source>
        <dbReference type="Pfam" id="PF17210"/>
    </source>
</evidence>
<dbReference type="Gene3D" id="2.60.40.10">
    <property type="entry name" value="Immunoglobulins"/>
    <property type="match status" value="7"/>
</dbReference>
<evidence type="ECO:0000259" key="4">
    <source>
        <dbReference type="Pfam" id="PF01345"/>
    </source>
</evidence>
<feature type="domain" description="DUF11" evidence="4">
    <location>
        <begin position="363"/>
        <end position="474"/>
    </location>
</feature>
<dbReference type="PANTHER" id="PTHR34819">
    <property type="entry name" value="LARGE CYSTEINE-RICH PERIPLASMIC PROTEIN OMCB"/>
    <property type="match status" value="1"/>
</dbReference>
<dbReference type="Pfam" id="PF01345">
    <property type="entry name" value="DUF11"/>
    <property type="match status" value="7"/>
</dbReference>
<dbReference type="GO" id="GO:0005576">
    <property type="term" value="C:extracellular region"/>
    <property type="evidence" value="ECO:0007669"/>
    <property type="project" value="UniProtKB-SubCell"/>
</dbReference>
<dbReference type="InterPro" id="IPR001434">
    <property type="entry name" value="OmcB-like_DUF11"/>
</dbReference>
<dbReference type="SUPFAM" id="SSF117074">
    <property type="entry name" value="Hypothetical protein PA1324"/>
    <property type="match status" value="1"/>
</dbReference>
<feature type="domain" description="DUF11" evidence="4">
    <location>
        <begin position="994"/>
        <end position="1110"/>
    </location>
</feature>
<sequence>MATISGRVVFDRDRSATINAGDSGIANVPVVLQNIATDVRLVVLTDTNGNYSFINVPNGDYRIVQSFGTPGGVLTPGDFNNAVVGPVPVGTNPPISFASDPPPGSTNLDSLTPDTLLVTVTGVDLTNENFLDGPVIYTPIQNILDPCVSVSNVNLINVADNGTFGFFPQGTPANTGAPVEPYPGVTPDFTYVLPDPTKFTPTGGEYTVQNIMTNAMSNEIGAWWRIADHTTGNETGRMMVVNGFNPGAIFFRDVVSVQPNTNYLFSSWILNLFKVIGYPNPELGVRILASNGDVLYSATLGAQIPVNTNAPEWKQIGTVINSQNNTSLTVEFLSEGPEVIGNDYVIDDVALNEVQVPLFTPVKTISTPVANVGETVTYTVTLENTCTSPLTNVFFKDNVPNGLLFVAGSVIVNGVSEGSFDPNVGFTIPNIPGGSTATIIFDAVVNAVPTPNPALNTATINYSYTPVEGGIENNFTVDSNTVPLEVRAVVADVGVIKTGSPNPVMSGETLTYTIDVSNLGPGDAQNVVLTDTIPPEITGAEFSTDGGVTFSPWPGSFNIGTLLNQETRTILIRGTVASVAPGFITNTAEVTSTTPDPNLSNNTSTSVIEVNESTEEADVGVFKSVGLNPVPAGEVVVFPIRVSNFGPADAQNVVLTDTIPPEITGAEFSEDGGSTFSPWTGSLVIGTLLNGETRDILIRGTVSPTAAGIISNTATVTSTTPDPNPSNNISTVDVEVLAPVVADVSVVKTASPSPVMAGELLTYTINVTNFGPSSAENVVLTDVISPEITGAEFSTNGGGTFSPWPGSLNIGILPASKTRTILIRGIVSPTATGIISNTATVTSTTPDPNPNNNTSTVEVEVSAPVVADVGVVKAGSPNPVMSGDTLTYTIDVSNFGPSSAENVTLSDVIPPEITGAEFSIDGEVTFSPWPGSLNIGTLLNGETRTILIRGTVAPVAPGFITNTATVTSTTPDPNLSNNTSTSVIEVNESTEEADVGVFKSVETNPVTPGEMVVYSIRVSNFGPAAAQNVVLTDVIPPEITGAEFSIDGGLTFNPWPGTLDIGTLPAGETITILIRGTVSPSATGIISNTATVTSTTPDPNPSNNTSTVDVKVIPVVGEADISVVKTAITKPVRPGDTVVYTIVVSNAGLAAAQNVVLTDTIPPEIIRPEFSINGGLTFSPWPGSFDIGTLPAGASRTIIIRGKVVSSSTKCKCKTTITNTATVISTTPDPNLNNNTSTVTIKVCRCSKVCCKCCCCNKCKPECKPDCNDED</sequence>
<keyword evidence="3" id="KW-0732">Signal</keyword>
<dbReference type="InterPro" id="IPR013783">
    <property type="entry name" value="Ig-like_fold"/>
</dbReference>
<evidence type="ECO:0000313" key="7">
    <source>
        <dbReference type="Proteomes" id="UP000231322"/>
    </source>
</evidence>
<protein>
    <submittedName>
        <fullName evidence="6">Cell surface protein</fullName>
    </submittedName>
</protein>
<evidence type="ECO:0000256" key="2">
    <source>
        <dbReference type="ARBA" id="ARBA00022525"/>
    </source>
</evidence>
<gene>
    <name evidence="6" type="ORF">CS538_01260</name>
</gene>
<reference evidence="6 7" key="1">
    <citation type="submission" date="2017-10" db="EMBL/GenBank/DDBJ databases">
        <title>Reclassification of Eubacterium combesii and discrepancies in the nomenclature of botulinum neurotoxin producing clostridia. Request for an Opinion.</title>
        <authorList>
            <person name="Dobritsa A.P."/>
            <person name="Kutumbaka K.K."/>
            <person name="Samadpour M."/>
        </authorList>
    </citation>
    <scope>NUCLEOTIDE SEQUENCE [LARGE SCALE GENOMIC DNA]</scope>
    <source>
        <strain evidence="6 7">DSM 20696</strain>
    </source>
</reference>
<feature type="domain" description="DUF11" evidence="4">
    <location>
        <begin position="1120"/>
        <end position="1241"/>
    </location>
</feature>
<dbReference type="InterPro" id="IPR033764">
    <property type="entry name" value="Sdr_B"/>
</dbReference>
<dbReference type="InterPro" id="IPR051172">
    <property type="entry name" value="Chlamydia_OmcB"/>
</dbReference>
<keyword evidence="2" id="KW-0964">Secreted</keyword>
<accession>A0A2G7HLI5</accession>
<evidence type="ECO:0000256" key="3">
    <source>
        <dbReference type="ARBA" id="ARBA00022729"/>
    </source>
</evidence>
<organism evidence="6 7">
    <name type="scientific">Clostridium combesii</name>
    <dbReference type="NCBI Taxonomy" id="39481"/>
    <lineage>
        <taxon>Bacteria</taxon>
        <taxon>Bacillati</taxon>
        <taxon>Bacillota</taxon>
        <taxon>Clostridia</taxon>
        <taxon>Eubacteriales</taxon>
        <taxon>Clostridiaceae</taxon>
        <taxon>Clostridium</taxon>
    </lineage>
</organism>
<name>A0A2G7HLI5_9CLOT</name>
<proteinExistence type="predicted"/>
<keyword evidence="7" id="KW-1185">Reference proteome</keyword>
<dbReference type="Gene3D" id="2.60.40.740">
    <property type="match status" value="1"/>
</dbReference>
<comment type="subcellular location">
    <subcellularLocation>
        <location evidence="1">Secreted</location>
    </subcellularLocation>
</comment>
<feature type="domain" description="SD-repeat containing protein B" evidence="5">
    <location>
        <begin position="4"/>
        <end position="66"/>
    </location>
</feature>
<dbReference type="RefSeq" id="WP_099837426.1">
    <property type="nucleotide sequence ID" value="NZ_PEIK01000001.1"/>
</dbReference>
<dbReference type="InterPro" id="IPR047589">
    <property type="entry name" value="DUF11_rpt"/>
</dbReference>
<feature type="domain" description="DUF11" evidence="4">
    <location>
        <begin position="492"/>
        <end position="607"/>
    </location>
</feature>
<feature type="domain" description="DUF11" evidence="4">
    <location>
        <begin position="743"/>
        <end position="859"/>
    </location>
</feature>
<dbReference type="EMBL" id="PEIK01000001">
    <property type="protein sequence ID" value="PIH05977.1"/>
    <property type="molecule type" value="Genomic_DNA"/>
</dbReference>
<dbReference type="Pfam" id="PF17210">
    <property type="entry name" value="SdrD_B"/>
    <property type="match status" value="1"/>
</dbReference>
<evidence type="ECO:0000313" key="6">
    <source>
        <dbReference type="EMBL" id="PIH05977.1"/>
    </source>
</evidence>
<dbReference type="NCBIfam" id="TIGR01451">
    <property type="entry name" value="B_ant_repeat"/>
    <property type="match status" value="7"/>
</dbReference>
<feature type="domain" description="DUF11" evidence="4">
    <location>
        <begin position="618"/>
        <end position="734"/>
    </location>
</feature>